<dbReference type="InterPro" id="IPR002744">
    <property type="entry name" value="MIP18-like"/>
</dbReference>
<protein>
    <submittedName>
        <fullName evidence="3">SUF system Fe-S cluster assembly protein</fullName>
    </submittedName>
</protein>
<dbReference type="SUPFAM" id="SSF117916">
    <property type="entry name" value="Fe-S cluster assembly (FSCA) domain-like"/>
    <property type="match status" value="1"/>
</dbReference>
<organism evidence="3 4">
    <name type="scientific">Roseomonas marmotae</name>
    <dbReference type="NCBI Taxonomy" id="2768161"/>
    <lineage>
        <taxon>Bacteria</taxon>
        <taxon>Pseudomonadati</taxon>
        <taxon>Pseudomonadota</taxon>
        <taxon>Alphaproteobacteria</taxon>
        <taxon>Acetobacterales</taxon>
        <taxon>Roseomonadaceae</taxon>
        <taxon>Roseomonas</taxon>
    </lineage>
</organism>
<feature type="domain" description="MIP18 family-like" evidence="2">
    <location>
        <begin position="32"/>
        <end position="106"/>
    </location>
</feature>
<sequence>MSEDTATTAGTPSPSGHGSWTPEGETRPAVSEDAVIGAIGTVYDPEIPVNIYELGLIYAIEIGEDGKVAVEMTLTAPSCPSAQELPQQVEEAIRLIPGVTDCAVEVVWDPPWDPSRMSEDARLALNMY</sequence>
<dbReference type="Pfam" id="PF01883">
    <property type="entry name" value="FeS_assembly_P"/>
    <property type="match status" value="1"/>
</dbReference>
<dbReference type="Proteomes" id="UP001518990">
    <property type="component" value="Unassembled WGS sequence"/>
</dbReference>
<evidence type="ECO:0000313" key="4">
    <source>
        <dbReference type="Proteomes" id="UP001518990"/>
    </source>
</evidence>
<dbReference type="InterPro" id="IPR014291">
    <property type="entry name" value="SUF_FeS_clus_asmbl-assoc"/>
</dbReference>
<dbReference type="Gene3D" id="3.30.300.130">
    <property type="entry name" value="Fe-S cluster assembly (FSCA)"/>
    <property type="match status" value="1"/>
</dbReference>
<name>A0ABS3KDR1_9PROT</name>
<dbReference type="InterPro" id="IPR052339">
    <property type="entry name" value="Fe-S_Maturation_MIP18"/>
</dbReference>
<keyword evidence="4" id="KW-1185">Reference proteome</keyword>
<evidence type="ECO:0000313" key="3">
    <source>
        <dbReference type="EMBL" id="MBO1075614.1"/>
    </source>
</evidence>
<accession>A0ABS3KDR1</accession>
<dbReference type="NCBIfam" id="TIGR02945">
    <property type="entry name" value="SUF_assoc"/>
    <property type="match status" value="1"/>
</dbReference>
<feature type="compositionally biased region" description="Polar residues" evidence="1">
    <location>
        <begin position="1"/>
        <end position="18"/>
    </location>
</feature>
<reference evidence="3 4" key="1">
    <citation type="submission" date="2020-09" db="EMBL/GenBank/DDBJ databases">
        <title>Roseomonas.</title>
        <authorList>
            <person name="Zhu W."/>
        </authorList>
    </citation>
    <scope>NUCLEOTIDE SEQUENCE [LARGE SCALE GENOMIC DNA]</scope>
    <source>
        <strain evidence="3 4">1311</strain>
    </source>
</reference>
<dbReference type="PANTHER" id="PTHR42831">
    <property type="entry name" value="FE-S PROTEIN MATURATION AUXILIARY FACTOR YITW"/>
    <property type="match status" value="1"/>
</dbReference>
<proteinExistence type="predicted"/>
<dbReference type="InterPro" id="IPR034904">
    <property type="entry name" value="FSCA_dom_sf"/>
</dbReference>
<feature type="region of interest" description="Disordered" evidence="1">
    <location>
        <begin position="1"/>
        <end position="31"/>
    </location>
</feature>
<gene>
    <name evidence="3" type="ORF">IAI60_13445</name>
</gene>
<comment type="caution">
    <text evidence="3">The sequence shown here is derived from an EMBL/GenBank/DDBJ whole genome shotgun (WGS) entry which is preliminary data.</text>
</comment>
<dbReference type="PANTHER" id="PTHR42831:SF1">
    <property type="entry name" value="FE-S PROTEIN MATURATION AUXILIARY FACTOR YITW"/>
    <property type="match status" value="1"/>
</dbReference>
<evidence type="ECO:0000256" key="1">
    <source>
        <dbReference type="SAM" id="MobiDB-lite"/>
    </source>
</evidence>
<dbReference type="RefSeq" id="WP_207447953.1">
    <property type="nucleotide sequence ID" value="NZ_CP061091.1"/>
</dbReference>
<evidence type="ECO:0000259" key="2">
    <source>
        <dbReference type="Pfam" id="PF01883"/>
    </source>
</evidence>
<dbReference type="EMBL" id="JACTNF010000013">
    <property type="protein sequence ID" value="MBO1075614.1"/>
    <property type="molecule type" value="Genomic_DNA"/>
</dbReference>